<evidence type="ECO:0000313" key="5">
    <source>
        <dbReference type="Proteomes" id="UP000477083"/>
    </source>
</evidence>
<keyword evidence="2" id="KW-1133">Transmembrane helix</keyword>
<protein>
    <submittedName>
        <fullName evidence="4">TVP38/TMEM64 family protein</fullName>
    </submittedName>
</protein>
<dbReference type="InterPro" id="IPR032816">
    <property type="entry name" value="VTT_dom"/>
</dbReference>
<dbReference type="OrthoDB" id="9779114at2"/>
<proteinExistence type="predicted"/>
<feature type="transmembrane region" description="Helical" evidence="2">
    <location>
        <begin position="183"/>
        <end position="202"/>
    </location>
</feature>
<evidence type="ECO:0000313" key="4">
    <source>
        <dbReference type="EMBL" id="MZQ88766.1"/>
    </source>
</evidence>
<reference evidence="4 5" key="1">
    <citation type="submission" date="2020-01" db="EMBL/GenBank/DDBJ databases">
        <title>Frigidibacter albus SP32T (=CGMCC 1.13995T).</title>
        <authorList>
            <person name="Liao X."/>
        </authorList>
    </citation>
    <scope>NUCLEOTIDE SEQUENCE [LARGE SCALE GENOMIC DNA]</scope>
    <source>
        <strain evidence="4 5">SP32</strain>
    </source>
</reference>
<name>A0A6L8VGG0_9RHOB</name>
<evidence type="ECO:0000256" key="1">
    <source>
        <dbReference type="SAM" id="MobiDB-lite"/>
    </source>
</evidence>
<keyword evidence="2" id="KW-0472">Membrane</keyword>
<keyword evidence="5" id="KW-1185">Reference proteome</keyword>
<feature type="domain" description="VTT" evidence="3">
    <location>
        <begin position="90"/>
        <end position="206"/>
    </location>
</feature>
<evidence type="ECO:0000256" key="2">
    <source>
        <dbReference type="SAM" id="Phobius"/>
    </source>
</evidence>
<dbReference type="InterPro" id="IPR053240">
    <property type="entry name" value="VTT_domain"/>
</dbReference>
<comment type="caution">
    <text evidence="4">The sequence shown here is derived from an EMBL/GenBank/DDBJ whole genome shotgun (WGS) entry which is preliminary data.</text>
</comment>
<feature type="transmembrane region" description="Helical" evidence="2">
    <location>
        <begin position="155"/>
        <end position="176"/>
    </location>
</feature>
<feature type="transmembrane region" description="Helical" evidence="2">
    <location>
        <begin position="99"/>
        <end position="125"/>
    </location>
</feature>
<dbReference type="PANTHER" id="PTHR46826:SF1">
    <property type="entry name" value="TVP38_TMEM64 FAMILY MEMBRANE PROTEIN YDJX"/>
    <property type="match status" value="1"/>
</dbReference>
<dbReference type="PANTHER" id="PTHR46826">
    <property type="match status" value="1"/>
</dbReference>
<organism evidence="4 5">
    <name type="scientific">Frigidibacter albus</name>
    <dbReference type="NCBI Taxonomy" id="1465486"/>
    <lineage>
        <taxon>Bacteria</taxon>
        <taxon>Pseudomonadati</taxon>
        <taxon>Pseudomonadota</taxon>
        <taxon>Alphaproteobacteria</taxon>
        <taxon>Rhodobacterales</taxon>
        <taxon>Paracoccaceae</taxon>
        <taxon>Frigidibacter</taxon>
    </lineage>
</organism>
<dbReference type="Pfam" id="PF09335">
    <property type="entry name" value="VTT_dom"/>
    <property type="match status" value="1"/>
</dbReference>
<feature type="transmembrane region" description="Helical" evidence="2">
    <location>
        <begin position="68"/>
        <end position="87"/>
    </location>
</feature>
<keyword evidence="2" id="KW-0812">Transmembrane</keyword>
<feature type="region of interest" description="Disordered" evidence="1">
    <location>
        <begin position="1"/>
        <end position="21"/>
    </location>
</feature>
<accession>A0A6L8VGG0</accession>
<sequence length="254" mass="26218">MVAEHNPKGRRVTEGQQGNTGRSVPRLAVLAGLLVLALGGALLLGDRLSLEALAGRRDDLTGFRDSHYGLAVAGFMAVYAGIVTLSLPGATVMTLTGGLLFGVFPGTFINVGAAGTGAVALFLLARWGAGNAAERLAAAGPSARKLMAGLHENEWSVLFIMRLVPLVPFFVTNLAAATLGVRLHRFVISTFLGILPGAWVYTSVGAGLGEVFAAGGQPDLGAIFRPGVLIPLLALAALAALPMLLRARQKEDSA</sequence>
<evidence type="ECO:0000259" key="3">
    <source>
        <dbReference type="Pfam" id="PF09335"/>
    </source>
</evidence>
<gene>
    <name evidence="4" type="ORF">GS660_06615</name>
</gene>
<dbReference type="EMBL" id="WWNR01000003">
    <property type="protein sequence ID" value="MZQ88766.1"/>
    <property type="molecule type" value="Genomic_DNA"/>
</dbReference>
<dbReference type="Proteomes" id="UP000477083">
    <property type="component" value="Unassembled WGS sequence"/>
</dbReference>
<feature type="compositionally biased region" description="Basic and acidic residues" evidence="1">
    <location>
        <begin position="1"/>
        <end position="13"/>
    </location>
</feature>
<feature type="transmembrane region" description="Helical" evidence="2">
    <location>
        <begin position="27"/>
        <end position="48"/>
    </location>
</feature>
<feature type="transmembrane region" description="Helical" evidence="2">
    <location>
        <begin position="222"/>
        <end position="245"/>
    </location>
</feature>
<dbReference type="AlphaFoldDB" id="A0A6L8VGG0"/>